<sequence>MGQQLLDDVADLSDAPANSIDADEASVAGNISIFPHLSTCPDVVLTLLVSPGDTIEVDVVKALGGPDVDNGAVVLGLSSSELCLERPNLAVLADPVRYTWTDNEQADHYPTKLRHTASCALSARTEFLQNESYLNYTTF</sequence>
<accession>A0A0G0MF34</accession>
<evidence type="ECO:0000313" key="1">
    <source>
        <dbReference type="EMBL" id="KKR02644.1"/>
    </source>
</evidence>
<comment type="caution">
    <text evidence="1">The sequence shown here is derived from an EMBL/GenBank/DDBJ whole genome shotgun (WGS) entry which is preliminary data.</text>
</comment>
<organism evidence="1 2">
    <name type="scientific">Yanofskybacteria sp. (strain GW2011_GWA1_39_13)</name>
    <dbReference type="NCBI Taxonomy" id="1619019"/>
    <lineage>
        <taxon>Bacteria</taxon>
        <taxon>Candidatus Yanofskyibacteriota</taxon>
    </lineage>
</organism>
<name>A0A0G0MF34_YANXG</name>
<evidence type="ECO:0000313" key="2">
    <source>
        <dbReference type="Proteomes" id="UP000034845"/>
    </source>
</evidence>
<protein>
    <submittedName>
        <fullName evidence="1">Uncharacterized protein</fullName>
    </submittedName>
</protein>
<dbReference type="Proteomes" id="UP000034845">
    <property type="component" value="Unassembled WGS sequence"/>
</dbReference>
<proteinExistence type="predicted"/>
<dbReference type="EMBL" id="LBWF01000001">
    <property type="protein sequence ID" value="KKR02644.1"/>
    <property type="molecule type" value="Genomic_DNA"/>
</dbReference>
<dbReference type="AlphaFoldDB" id="A0A0G0MF34"/>
<gene>
    <name evidence="1" type="ORF">UT29_C0001G0124</name>
</gene>
<reference evidence="1 2" key="1">
    <citation type="journal article" date="2015" name="Nature">
        <title>rRNA introns, odd ribosomes, and small enigmatic genomes across a large radiation of phyla.</title>
        <authorList>
            <person name="Brown C.T."/>
            <person name="Hug L.A."/>
            <person name="Thomas B.C."/>
            <person name="Sharon I."/>
            <person name="Castelle C.J."/>
            <person name="Singh A."/>
            <person name="Wilkins M.J."/>
            <person name="Williams K.H."/>
            <person name="Banfield J.F."/>
        </authorList>
    </citation>
    <scope>NUCLEOTIDE SEQUENCE [LARGE SCALE GENOMIC DNA]</scope>
    <source>
        <strain evidence="2">GW2011_GWA1_39_13</strain>
    </source>
</reference>